<name>A0A5B7EL93_PORTR</name>
<gene>
    <name evidence="2" type="ORF">E2C01_026548</name>
</gene>
<feature type="compositionally biased region" description="Basic and acidic residues" evidence="1">
    <location>
        <begin position="1"/>
        <end position="20"/>
    </location>
</feature>
<dbReference type="AlphaFoldDB" id="A0A5B7EL93"/>
<feature type="compositionally biased region" description="Basic residues" evidence="1">
    <location>
        <begin position="78"/>
        <end position="89"/>
    </location>
</feature>
<accession>A0A5B7EL93</accession>
<organism evidence="2 3">
    <name type="scientific">Portunus trituberculatus</name>
    <name type="common">Swimming crab</name>
    <name type="synonym">Neptunus trituberculatus</name>
    <dbReference type="NCBI Taxonomy" id="210409"/>
    <lineage>
        <taxon>Eukaryota</taxon>
        <taxon>Metazoa</taxon>
        <taxon>Ecdysozoa</taxon>
        <taxon>Arthropoda</taxon>
        <taxon>Crustacea</taxon>
        <taxon>Multicrustacea</taxon>
        <taxon>Malacostraca</taxon>
        <taxon>Eumalacostraca</taxon>
        <taxon>Eucarida</taxon>
        <taxon>Decapoda</taxon>
        <taxon>Pleocyemata</taxon>
        <taxon>Brachyura</taxon>
        <taxon>Eubrachyura</taxon>
        <taxon>Portunoidea</taxon>
        <taxon>Portunidae</taxon>
        <taxon>Portuninae</taxon>
        <taxon>Portunus</taxon>
    </lineage>
</organism>
<evidence type="ECO:0000256" key="1">
    <source>
        <dbReference type="SAM" id="MobiDB-lite"/>
    </source>
</evidence>
<dbReference type="EMBL" id="VSRR010002783">
    <property type="protein sequence ID" value="MPC33204.1"/>
    <property type="molecule type" value="Genomic_DNA"/>
</dbReference>
<reference evidence="2 3" key="1">
    <citation type="submission" date="2019-05" db="EMBL/GenBank/DDBJ databases">
        <title>Another draft genome of Portunus trituberculatus and its Hox gene families provides insights of decapod evolution.</title>
        <authorList>
            <person name="Jeong J.-H."/>
            <person name="Song I."/>
            <person name="Kim S."/>
            <person name="Choi T."/>
            <person name="Kim D."/>
            <person name="Ryu S."/>
            <person name="Kim W."/>
        </authorList>
    </citation>
    <scope>NUCLEOTIDE SEQUENCE [LARGE SCALE GENOMIC DNA]</scope>
    <source>
        <tissue evidence="2">Muscle</tissue>
    </source>
</reference>
<protein>
    <submittedName>
        <fullName evidence="2">Uncharacterized protein</fullName>
    </submittedName>
</protein>
<evidence type="ECO:0000313" key="2">
    <source>
        <dbReference type="EMBL" id="MPC33204.1"/>
    </source>
</evidence>
<dbReference type="Proteomes" id="UP000324222">
    <property type="component" value="Unassembled WGS sequence"/>
</dbReference>
<sequence>MEGVQRGKPDAVEEAKRQQEEEGVGMEIFWSRFKASGGKVPYDKVLILCWRGECRFHPRTKGTAHDSLSYTQDPPDIHHHHHHHHHHHPNAAPSVQWPPTCHPPDLPPSICPLECQAVWDGNETRNAQECLEC</sequence>
<proteinExistence type="predicted"/>
<feature type="region of interest" description="Disordered" evidence="1">
    <location>
        <begin position="61"/>
        <end position="99"/>
    </location>
</feature>
<evidence type="ECO:0000313" key="3">
    <source>
        <dbReference type="Proteomes" id="UP000324222"/>
    </source>
</evidence>
<feature type="region of interest" description="Disordered" evidence="1">
    <location>
        <begin position="1"/>
        <end position="22"/>
    </location>
</feature>
<comment type="caution">
    <text evidence="2">The sequence shown here is derived from an EMBL/GenBank/DDBJ whole genome shotgun (WGS) entry which is preliminary data.</text>
</comment>
<keyword evidence="3" id="KW-1185">Reference proteome</keyword>